<dbReference type="Gene3D" id="3.30.40.10">
    <property type="entry name" value="Zinc/RING finger domain, C3HC4 (zinc finger)"/>
    <property type="match status" value="1"/>
</dbReference>
<evidence type="ECO:0000313" key="8">
    <source>
        <dbReference type="EMBL" id="CAB3239333.1"/>
    </source>
</evidence>
<proteinExistence type="predicted"/>
<keyword evidence="5" id="KW-0175">Coiled coil</keyword>
<keyword evidence="3" id="KW-0862">Zinc</keyword>
<dbReference type="InterPro" id="IPR013083">
    <property type="entry name" value="Znf_RING/FYVE/PHD"/>
</dbReference>
<name>A0A8S1A4L4_ARCPL</name>
<dbReference type="Pfam" id="PF25298">
    <property type="entry name" value="Baculo_FP_2nd"/>
    <property type="match status" value="1"/>
</dbReference>
<feature type="domain" description="PHD-type" evidence="7">
    <location>
        <begin position="8"/>
        <end position="60"/>
    </location>
</feature>
<organism evidence="8 9">
    <name type="scientific">Arctia plantaginis</name>
    <name type="common">Wood tiger moth</name>
    <name type="synonym">Phalaena plantaginis</name>
    <dbReference type="NCBI Taxonomy" id="874455"/>
    <lineage>
        <taxon>Eukaryota</taxon>
        <taxon>Metazoa</taxon>
        <taxon>Ecdysozoa</taxon>
        <taxon>Arthropoda</taxon>
        <taxon>Hexapoda</taxon>
        <taxon>Insecta</taxon>
        <taxon>Pterygota</taxon>
        <taxon>Neoptera</taxon>
        <taxon>Endopterygota</taxon>
        <taxon>Lepidoptera</taxon>
        <taxon>Glossata</taxon>
        <taxon>Ditrysia</taxon>
        <taxon>Noctuoidea</taxon>
        <taxon>Erebidae</taxon>
        <taxon>Arctiinae</taxon>
        <taxon>Arctia</taxon>
    </lineage>
</organism>
<dbReference type="AlphaFoldDB" id="A0A8S1A4L4"/>
<dbReference type="Proteomes" id="UP000494106">
    <property type="component" value="Unassembled WGS sequence"/>
</dbReference>
<accession>A0A8S1A4L4</accession>
<protein>
    <recommendedName>
        <fullName evidence="7">PHD-type domain-containing protein</fullName>
    </recommendedName>
</protein>
<keyword evidence="9" id="KW-1185">Reference proteome</keyword>
<dbReference type="GO" id="GO:0008270">
    <property type="term" value="F:zinc ion binding"/>
    <property type="evidence" value="ECO:0007669"/>
    <property type="project" value="UniProtKB-KW"/>
</dbReference>
<dbReference type="PROSITE" id="PS50016">
    <property type="entry name" value="ZF_PHD_2"/>
    <property type="match status" value="1"/>
</dbReference>
<sequence length="353" mass="39845">MNKLFVTDSSCLWGCCTQGAKDEPHLKCSICNKAFHYVCLSVSEDSISPLEWKCPACTPKSSKKDQTPIRNVSTTRGSKRPALNSPPQVSSDKKFNEDTIRKIIEDTIANELKKMLSILNTTITDSVNKEIKPVKDEITQISESLIFLNNSYEHIVREHEDSKKKIKDLLQENQSLKAAVIDLTSRTNQLEQQARSCNLELQCVPEKKNENLYRIVANLGQVVGCDIKVEEIHNCTRIAKLNRASTRPRSIVVQLGSPRIRDQLLASTIKYNKTNPENKLNSVHLGIPGIKHPVYVLEHLSAANKSLHAAARLKAKHNGYKYVWVRNGRIFMRKSDETEYIIVKNIAVLDSLS</sequence>
<reference evidence="8 9" key="1">
    <citation type="submission" date="2020-04" db="EMBL/GenBank/DDBJ databases">
        <authorList>
            <person name="Wallbank WR R."/>
            <person name="Pardo Diaz C."/>
            <person name="Kozak K."/>
            <person name="Martin S."/>
            <person name="Jiggins C."/>
            <person name="Moest M."/>
            <person name="Warren A I."/>
            <person name="Byers J.R.P. K."/>
            <person name="Montejo-Kovacevich G."/>
            <person name="Yen C E."/>
        </authorList>
    </citation>
    <scope>NUCLEOTIDE SEQUENCE [LARGE SCALE GENOMIC DNA]</scope>
</reference>
<dbReference type="EMBL" id="CADEBC010000502">
    <property type="protein sequence ID" value="CAB3239333.1"/>
    <property type="molecule type" value="Genomic_DNA"/>
</dbReference>
<dbReference type="InterPro" id="IPR019787">
    <property type="entry name" value="Znf_PHD-finger"/>
</dbReference>
<gene>
    <name evidence="8" type="ORF">APLA_LOCUS7765</name>
</gene>
<feature type="region of interest" description="Disordered" evidence="6">
    <location>
        <begin position="58"/>
        <end position="94"/>
    </location>
</feature>
<keyword evidence="2 4" id="KW-0863">Zinc-finger</keyword>
<evidence type="ECO:0000259" key="7">
    <source>
        <dbReference type="PROSITE" id="PS50016"/>
    </source>
</evidence>
<evidence type="ECO:0000256" key="4">
    <source>
        <dbReference type="PROSITE-ProRule" id="PRU00146"/>
    </source>
</evidence>
<keyword evidence="1" id="KW-0479">Metal-binding</keyword>
<evidence type="ECO:0000256" key="5">
    <source>
        <dbReference type="SAM" id="Coils"/>
    </source>
</evidence>
<dbReference type="InterPro" id="IPR011011">
    <property type="entry name" value="Znf_FYVE_PHD"/>
</dbReference>
<dbReference type="SUPFAM" id="SSF57903">
    <property type="entry name" value="FYVE/PHD zinc finger"/>
    <property type="match status" value="1"/>
</dbReference>
<evidence type="ECO:0000256" key="2">
    <source>
        <dbReference type="ARBA" id="ARBA00022771"/>
    </source>
</evidence>
<feature type="coiled-coil region" evidence="5">
    <location>
        <begin position="152"/>
        <end position="193"/>
    </location>
</feature>
<evidence type="ECO:0000256" key="1">
    <source>
        <dbReference type="ARBA" id="ARBA00022723"/>
    </source>
</evidence>
<evidence type="ECO:0000256" key="6">
    <source>
        <dbReference type="SAM" id="MobiDB-lite"/>
    </source>
</evidence>
<dbReference type="InterPro" id="IPR057251">
    <property type="entry name" value="FP_C"/>
</dbReference>
<evidence type="ECO:0000256" key="3">
    <source>
        <dbReference type="ARBA" id="ARBA00022833"/>
    </source>
</evidence>
<comment type="caution">
    <text evidence="8">The sequence shown here is derived from an EMBL/GenBank/DDBJ whole genome shotgun (WGS) entry which is preliminary data.</text>
</comment>
<dbReference type="OrthoDB" id="8196581at2759"/>
<evidence type="ECO:0000313" key="9">
    <source>
        <dbReference type="Proteomes" id="UP000494106"/>
    </source>
</evidence>